<sequence length="300" mass="34013">MATDVQTLEERYIDSCSRLDVLPNPAILSGLFKADVRKARRESCTLEILLEYLKDIDFNPLLEVCLEISESEIEAVDIRGGSACVLSGEYALALMRAIGQKLRSVDLQDTSFEKEFLRDLSWRGLTCQVLDLRTSHFRKLNMMGEFMQLHTLNLDYSNSLSSFKEDCFTCMPNLMCLSMCETRVSNLWTTVAALSKLPSLVELRFQNWFCCNDATHSSGSTDQDDKTDFFHLSSSSSIGVLNNVVTNRDTQISIEDSSDDSEMDFSSQQHEYDYMDLFSNVAPQMDGEIGPWNESCPECY</sequence>
<accession>A0ACC0X4G7</accession>
<proteinExistence type="predicted"/>
<evidence type="ECO:0000313" key="1">
    <source>
        <dbReference type="EMBL" id="KAJ0010546.1"/>
    </source>
</evidence>
<keyword evidence="2" id="KW-1185">Reference proteome</keyword>
<evidence type="ECO:0000313" key="2">
    <source>
        <dbReference type="Proteomes" id="UP001163603"/>
    </source>
</evidence>
<comment type="caution">
    <text evidence="1">The sequence shown here is derived from an EMBL/GenBank/DDBJ whole genome shotgun (WGS) entry which is preliminary data.</text>
</comment>
<dbReference type="Proteomes" id="UP001163603">
    <property type="component" value="Chromosome 14"/>
</dbReference>
<protein>
    <submittedName>
        <fullName evidence="1">Uncharacterized protein</fullName>
    </submittedName>
</protein>
<name>A0ACC0X4G7_9ROSI</name>
<organism evidence="1 2">
    <name type="scientific">Pistacia integerrima</name>
    <dbReference type="NCBI Taxonomy" id="434235"/>
    <lineage>
        <taxon>Eukaryota</taxon>
        <taxon>Viridiplantae</taxon>
        <taxon>Streptophyta</taxon>
        <taxon>Embryophyta</taxon>
        <taxon>Tracheophyta</taxon>
        <taxon>Spermatophyta</taxon>
        <taxon>Magnoliopsida</taxon>
        <taxon>eudicotyledons</taxon>
        <taxon>Gunneridae</taxon>
        <taxon>Pentapetalae</taxon>
        <taxon>rosids</taxon>
        <taxon>malvids</taxon>
        <taxon>Sapindales</taxon>
        <taxon>Anacardiaceae</taxon>
        <taxon>Pistacia</taxon>
    </lineage>
</organism>
<dbReference type="EMBL" id="CM047749">
    <property type="protein sequence ID" value="KAJ0010546.1"/>
    <property type="molecule type" value="Genomic_DNA"/>
</dbReference>
<reference evidence="2" key="1">
    <citation type="journal article" date="2023" name="G3 (Bethesda)">
        <title>Genome assembly and association tests identify interacting loci associated with vigor, precocity, and sex in interspecific pistachio rootstocks.</title>
        <authorList>
            <person name="Palmer W."/>
            <person name="Jacygrad E."/>
            <person name="Sagayaradj S."/>
            <person name="Cavanaugh K."/>
            <person name="Han R."/>
            <person name="Bertier L."/>
            <person name="Beede B."/>
            <person name="Kafkas S."/>
            <person name="Golino D."/>
            <person name="Preece J."/>
            <person name="Michelmore R."/>
        </authorList>
    </citation>
    <scope>NUCLEOTIDE SEQUENCE [LARGE SCALE GENOMIC DNA]</scope>
</reference>
<gene>
    <name evidence="1" type="ORF">Pint_33754</name>
</gene>